<reference evidence="6" key="1">
    <citation type="submission" date="2013-04" db="UniProtKB">
        <authorList>
            <consortium name="EnsemblPlants"/>
        </authorList>
    </citation>
    <scope>IDENTIFICATION</scope>
</reference>
<feature type="domain" description="AIG1-type G" evidence="5">
    <location>
        <begin position="29"/>
        <end position="234"/>
    </location>
</feature>
<feature type="region of interest" description="Disordered" evidence="4">
    <location>
        <begin position="234"/>
        <end position="256"/>
    </location>
</feature>
<dbReference type="Pfam" id="PF04548">
    <property type="entry name" value="AIG1"/>
    <property type="match status" value="1"/>
</dbReference>
<dbReference type="Gramene" id="OB02G28140.1">
    <property type="protein sequence ID" value="OB02G28140.1"/>
    <property type="gene ID" value="OB02G28140"/>
</dbReference>
<protein>
    <recommendedName>
        <fullName evidence="5">AIG1-type G domain-containing protein</fullName>
    </recommendedName>
</protein>
<dbReference type="Pfam" id="PF10275">
    <property type="entry name" value="Peptidase_C65"/>
    <property type="match status" value="1"/>
</dbReference>
<sequence>MATTFCYWEFTIKLAMEGDEYDNDSVLSAANITLVVVGKLGCGKSATGNSILRRKAFVSEYSHVRVTNTCHIEGAILEDGRTIDVIDTPGLFDTTISTEDAGKEIVKCMSMAEDGIHAMLVVFSASSRFSLEDYSTIERIKEYFGEKIVDHMILAFTHGDLVGETKLKSMLNHAPEYLQKIVDLCQNRVVLFDNMTKDRRLQQKQVEKLLDVVDSISANNGGKLFSDPVPAHNKLSDKEQDCPRQNSDAITSKSMPHVDHKKIPIREATNHYFGNIHNTISQSSVIVDSVSFDDSHYSELRPVYRDGESFYRSFAFSYLEQIVDRKDTYEENRLLAAIGELASPAELFHWTSDFSRRRDTFQAMIEKIKGWKVMRDFPKSTISGEEFLLEFFSSYDTTDDIFAFLRLAAGIWMCSDDHRGMYEAPDRPVCSACTQWCLTQVIPPRVDAEGVAVSALAATLQVDIRVEHPNGENTEDNCSTASGTPRVTLLCVDSHYDILYPIPPAAATTADPAAKTSNGGADKREGDPAKSSSETAASASWLNCLLPAGCKKKQA</sequence>
<evidence type="ECO:0000256" key="3">
    <source>
        <dbReference type="ARBA" id="ARBA00023134"/>
    </source>
</evidence>
<dbReference type="STRING" id="4533.J3LDU7"/>
<dbReference type="InterPro" id="IPR042467">
    <property type="entry name" value="Peptidase_C65_otubain_sub2"/>
</dbReference>
<dbReference type="PROSITE" id="PS51720">
    <property type="entry name" value="G_AIG1"/>
    <property type="match status" value="1"/>
</dbReference>
<dbReference type="Proteomes" id="UP000006038">
    <property type="component" value="Unassembled WGS sequence"/>
</dbReference>
<name>J3LDU7_ORYBR</name>
<evidence type="ECO:0000313" key="7">
    <source>
        <dbReference type="Proteomes" id="UP000006038"/>
    </source>
</evidence>
<dbReference type="GO" id="GO:0005525">
    <property type="term" value="F:GTP binding"/>
    <property type="evidence" value="ECO:0007669"/>
    <property type="project" value="UniProtKB-KW"/>
</dbReference>
<dbReference type="FunFam" id="3.40.50.300:FF:000840">
    <property type="entry name" value="Immune-associated nucleotide-binding protein 9"/>
    <property type="match status" value="1"/>
</dbReference>
<keyword evidence="3" id="KW-0342">GTP-binding</keyword>
<dbReference type="PANTHER" id="PTHR10903:SF184">
    <property type="entry name" value="GTP-BINDING PROTEIN A"/>
    <property type="match status" value="1"/>
</dbReference>
<dbReference type="SUPFAM" id="SSF54001">
    <property type="entry name" value="Cysteine proteinases"/>
    <property type="match status" value="1"/>
</dbReference>
<keyword evidence="2" id="KW-0547">Nucleotide-binding</keyword>
<dbReference type="Gene3D" id="1.20.1300.20">
    <property type="entry name" value="Peptidase C65 Otubain, subdomain 2"/>
    <property type="match status" value="1"/>
</dbReference>
<dbReference type="InterPro" id="IPR006703">
    <property type="entry name" value="G_AIG1"/>
</dbReference>
<feature type="region of interest" description="Disordered" evidence="4">
    <location>
        <begin position="508"/>
        <end position="537"/>
    </location>
</feature>
<dbReference type="Gene3D" id="3.40.50.300">
    <property type="entry name" value="P-loop containing nucleotide triphosphate hydrolases"/>
    <property type="match status" value="1"/>
</dbReference>
<dbReference type="CDD" id="cd01852">
    <property type="entry name" value="AIG1"/>
    <property type="match status" value="1"/>
</dbReference>
<keyword evidence="7" id="KW-1185">Reference proteome</keyword>
<dbReference type="InterPro" id="IPR038765">
    <property type="entry name" value="Papain-like_cys_pep_sf"/>
</dbReference>
<evidence type="ECO:0000259" key="5">
    <source>
        <dbReference type="PROSITE" id="PS51720"/>
    </source>
</evidence>
<comment type="similarity">
    <text evidence="1">Belongs to the TRAFAC class TrmE-Era-EngA-EngB-Septin-like GTPase superfamily. AIG1/Toc34/Toc159-like paraseptin GTPase family. IAN subfamily.</text>
</comment>
<dbReference type="HOGENOM" id="CLU_491257_0_0_1"/>
<accession>J3LDU7</accession>
<dbReference type="CDD" id="cd22749">
    <property type="entry name" value="Otubain_C65"/>
    <property type="match status" value="1"/>
</dbReference>
<organism evidence="6">
    <name type="scientific">Oryza brachyantha</name>
    <name type="common">malo sina</name>
    <dbReference type="NCBI Taxonomy" id="4533"/>
    <lineage>
        <taxon>Eukaryota</taxon>
        <taxon>Viridiplantae</taxon>
        <taxon>Streptophyta</taxon>
        <taxon>Embryophyta</taxon>
        <taxon>Tracheophyta</taxon>
        <taxon>Spermatophyta</taxon>
        <taxon>Magnoliopsida</taxon>
        <taxon>Liliopsida</taxon>
        <taxon>Poales</taxon>
        <taxon>Poaceae</taxon>
        <taxon>BOP clade</taxon>
        <taxon>Oryzoideae</taxon>
        <taxon>Oryzeae</taxon>
        <taxon>Oryzinae</taxon>
        <taxon>Oryza</taxon>
    </lineage>
</organism>
<evidence type="ECO:0000256" key="2">
    <source>
        <dbReference type="ARBA" id="ARBA00022741"/>
    </source>
</evidence>
<evidence type="ECO:0000256" key="4">
    <source>
        <dbReference type="SAM" id="MobiDB-lite"/>
    </source>
</evidence>
<evidence type="ECO:0000256" key="1">
    <source>
        <dbReference type="ARBA" id="ARBA00008535"/>
    </source>
</evidence>
<evidence type="ECO:0000313" key="6">
    <source>
        <dbReference type="EnsemblPlants" id="OB02G28140.1"/>
    </source>
</evidence>
<proteinExistence type="inferred from homology"/>
<dbReference type="InterPro" id="IPR019400">
    <property type="entry name" value="Peptidase_C65_otubain"/>
</dbReference>
<dbReference type="eggNOG" id="KOG3991">
    <property type="taxonomic scope" value="Eukaryota"/>
</dbReference>
<dbReference type="InterPro" id="IPR027417">
    <property type="entry name" value="P-loop_NTPase"/>
</dbReference>
<feature type="compositionally biased region" description="Polar residues" evidence="4">
    <location>
        <begin position="243"/>
        <end position="254"/>
    </location>
</feature>
<dbReference type="InterPro" id="IPR045058">
    <property type="entry name" value="GIMA/IAN/Toc"/>
</dbReference>
<dbReference type="SUPFAM" id="SSF52540">
    <property type="entry name" value="P-loop containing nucleoside triphosphate hydrolases"/>
    <property type="match status" value="1"/>
</dbReference>
<dbReference type="PANTHER" id="PTHR10903">
    <property type="entry name" value="GTPASE, IMAP FAMILY MEMBER-RELATED"/>
    <property type="match status" value="1"/>
</dbReference>
<dbReference type="AlphaFoldDB" id="J3LDU7"/>
<dbReference type="EnsemblPlants" id="OB02G28140.1">
    <property type="protein sequence ID" value="OB02G28140.1"/>
    <property type="gene ID" value="OB02G28140"/>
</dbReference>